<reference evidence="3" key="2">
    <citation type="journal article" date="2010" name="Genome Res.">
        <title>Population genomic sequencing of Coccidioides fungi reveals recent hybridization and transposon control.</title>
        <authorList>
            <person name="Neafsey D.E."/>
            <person name="Barker B.M."/>
            <person name="Sharpton T.J."/>
            <person name="Stajich J.E."/>
            <person name="Park D.J."/>
            <person name="Whiston E."/>
            <person name="Hung C.-Y."/>
            <person name="McMahan C."/>
            <person name="White J."/>
            <person name="Sykes S."/>
            <person name="Heiman D."/>
            <person name="Young S."/>
            <person name="Zeng Q."/>
            <person name="Abouelleil A."/>
            <person name="Aftuck L."/>
            <person name="Bessette D."/>
            <person name="Brown A."/>
            <person name="FitzGerald M."/>
            <person name="Lui A."/>
            <person name="Macdonald J.P."/>
            <person name="Priest M."/>
            <person name="Orbach M.J."/>
            <person name="Galgiani J.N."/>
            <person name="Kirkland T.N."/>
            <person name="Cole G.T."/>
            <person name="Birren B.W."/>
            <person name="Henn M.R."/>
            <person name="Taylor J.W."/>
            <person name="Rounsley S.D."/>
        </authorList>
    </citation>
    <scope>GENOME REANNOTATION</scope>
    <source>
        <strain evidence="3">RS</strain>
    </source>
</reference>
<gene>
    <name evidence="2" type="ORF">CIMG_11723</name>
</gene>
<accession>A0A0D8JTB8</accession>
<evidence type="ECO:0000313" key="3">
    <source>
        <dbReference type="Proteomes" id="UP000001261"/>
    </source>
</evidence>
<dbReference type="VEuPathDB" id="FungiDB:CIMG_11723"/>
<reference evidence="3" key="1">
    <citation type="journal article" date="2009" name="Genome Res.">
        <title>Comparative genomic analyses of the human fungal pathogens Coccidioides and their relatives.</title>
        <authorList>
            <person name="Sharpton T.J."/>
            <person name="Stajich J.E."/>
            <person name="Rounsley S.D."/>
            <person name="Gardner M.J."/>
            <person name="Wortman J.R."/>
            <person name="Jordar V.S."/>
            <person name="Maiti R."/>
            <person name="Kodira C.D."/>
            <person name="Neafsey D.E."/>
            <person name="Zeng Q."/>
            <person name="Hung C.-Y."/>
            <person name="McMahan C."/>
            <person name="Muszewska A."/>
            <person name="Grynberg M."/>
            <person name="Mandel M.A."/>
            <person name="Kellner E.M."/>
            <person name="Barker B.M."/>
            <person name="Galgiani J.N."/>
            <person name="Orbach M.J."/>
            <person name="Kirkland T.N."/>
            <person name="Cole G.T."/>
            <person name="Henn M.R."/>
            <person name="Birren B.W."/>
            <person name="Taylor J.W."/>
        </authorList>
    </citation>
    <scope>NUCLEOTIDE SEQUENCE [LARGE SCALE GENOMIC DNA]</scope>
    <source>
        <strain evidence="3">RS</strain>
    </source>
</reference>
<dbReference type="Proteomes" id="UP000001261">
    <property type="component" value="Unassembled WGS sequence"/>
</dbReference>
<keyword evidence="3" id="KW-1185">Reference proteome</keyword>
<dbReference type="KEGG" id="cim:CIMG_11723"/>
<sequence>MKKEDKGHWIHQIYPHRTGILQGLLKFLRSRKGSLANGEGTRFRFHLYFINTLLMRRPCLFQHPQVHIAQDLAETSLGSGTLQGLFYHPNRLARREALNVLGKISDHRSTGRDSAQSARHRSPSGPGPLQP</sequence>
<dbReference type="AlphaFoldDB" id="A0A0D8JTB8"/>
<feature type="region of interest" description="Disordered" evidence="1">
    <location>
        <begin position="103"/>
        <end position="131"/>
    </location>
</feature>
<organism evidence="2 3">
    <name type="scientific">Coccidioides immitis (strain RS)</name>
    <name type="common">Valley fever fungus</name>
    <dbReference type="NCBI Taxonomy" id="246410"/>
    <lineage>
        <taxon>Eukaryota</taxon>
        <taxon>Fungi</taxon>
        <taxon>Dikarya</taxon>
        <taxon>Ascomycota</taxon>
        <taxon>Pezizomycotina</taxon>
        <taxon>Eurotiomycetes</taxon>
        <taxon>Eurotiomycetidae</taxon>
        <taxon>Onygenales</taxon>
        <taxon>Onygenaceae</taxon>
        <taxon>Coccidioides</taxon>
    </lineage>
</organism>
<dbReference type="EMBL" id="GG704912">
    <property type="protein sequence ID" value="KJF60542.1"/>
    <property type="molecule type" value="Genomic_DNA"/>
</dbReference>
<dbReference type="GeneID" id="24163840"/>
<name>A0A0D8JTB8_COCIM</name>
<proteinExistence type="predicted"/>
<protein>
    <submittedName>
        <fullName evidence="2">Uncharacterized protein</fullName>
    </submittedName>
</protein>
<evidence type="ECO:0000256" key="1">
    <source>
        <dbReference type="SAM" id="MobiDB-lite"/>
    </source>
</evidence>
<dbReference type="InParanoid" id="A0A0D8JTB8"/>
<dbReference type="RefSeq" id="XP_012214081.1">
    <property type="nucleotide sequence ID" value="XM_012358658.1"/>
</dbReference>
<evidence type="ECO:0000313" key="2">
    <source>
        <dbReference type="EMBL" id="KJF60542.1"/>
    </source>
</evidence>